<gene>
    <name evidence="2" type="ORF">SAMN05216223_13158</name>
</gene>
<sequence>MSGVAVAGGKQGSGRIGHAHRFASGVHGLSELAQTEAWLNQRSERATACIATTPSTGEPVPVAEREAIEQLTDAMLPMADTLHALTRALAHVAHGYRTAAASGVEHSHLRAEEATSRIIAADFYTQARDHLGKATATLRRSPRPAPRIPPTPAEPVSGPHAGPRR</sequence>
<dbReference type="Proteomes" id="UP000236754">
    <property type="component" value="Unassembled WGS sequence"/>
</dbReference>
<protein>
    <submittedName>
        <fullName evidence="2">Uncharacterized protein</fullName>
    </submittedName>
</protein>
<evidence type="ECO:0000313" key="2">
    <source>
        <dbReference type="EMBL" id="SEG94893.1"/>
    </source>
</evidence>
<evidence type="ECO:0000313" key="3">
    <source>
        <dbReference type="Proteomes" id="UP000236754"/>
    </source>
</evidence>
<feature type="compositionally biased region" description="Pro residues" evidence="1">
    <location>
        <begin position="143"/>
        <end position="153"/>
    </location>
</feature>
<dbReference type="RefSeq" id="WP_146088458.1">
    <property type="nucleotide sequence ID" value="NZ_FNVU01000031.1"/>
</dbReference>
<dbReference type="EMBL" id="FNVU01000031">
    <property type="protein sequence ID" value="SEG94893.1"/>
    <property type="molecule type" value="Genomic_DNA"/>
</dbReference>
<reference evidence="2 3" key="1">
    <citation type="submission" date="2016-10" db="EMBL/GenBank/DDBJ databases">
        <authorList>
            <person name="de Groot N.N."/>
        </authorList>
    </citation>
    <scope>NUCLEOTIDE SEQUENCE [LARGE SCALE GENOMIC DNA]</scope>
    <source>
        <strain evidence="2 3">CGMCC 4.2023</strain>
    </source>
</reference>
<proteinExistence type="predicted"/>
<keyword evidence="3" id="KW-1185">Reference proteome</keyword>
<evidence type="ECO:0000256" key="1">
    <source>
        <dbReference type="SAM" id="MobiDB-lite"/>
    </source>
</evidence>
<dbReference type="OrthoDB" id="9984759at2"/>
<accession>A0A1H6EC95</accession>
<feature type="region of interest" description="Disordered" evidence="1">
    <location>
        <begin position="131"/>
        <end position="165"/>
    </location>
</feature>
<name>A0A1H6EC95_9ACTN</name>
<dbReference type="AlphaFoldDB" id="A0A1H6EC95"/>
<organism evidence="2 3">
    <name type="scientific">Actinacidiphila yanglinensis</name>
    <dbReference type="NCBI Taxonomy" id="310779"/>
    <lineage>
        <taxon>Bacteria</taxon>
        <taxon>Bacillati</taxon>
        <taxon>Actinomycetota</taxon>
        <taxon>Actinomycetes</taxon>
        <taxon>Kitasatosporales</taxon>
        <taxon>Streptomycetaceae</taxon>
        <taxon>Actinacidiphila</taxon>
    </lineage>
</organism>